<dbReference type="PROSITE" id="PS01278">
    <property type="entry name" value="MTTASE_RADICAL"/>
    <property type="match status" value="1"/>
</dbReference>
<keyword evidence="5 8" id="KW-0479">Metal-binding</keyword>
<dbReference type="SFLD" id="SFLDG01082">
    <property type="entry name" value="B12-binding_domain_containing"/>
    <property type="match status" value="1"/>
</dbReference>
<dbReference type="InterPro" id="IPR002792">
    <property type="entry name" value="TRAM_dom"/>
</dbReference>
<sequence>MIVFLENLGCSRNQVDSEIMLGKLVAAGHSVTDDPSCARVIIVNTCGFISTASQEAVDVLLEMAAFKQTGKCERLIATGCLAQRYKDDKDLLSTLPEVDAFIGTAACDQIVDVVENKQTKPLTLFPDPSTRAFQDGFEPRELITKDYAYIKVSEGCNRTCTYCIIPKLRGIQRSRPLDDICREAKDLVLRGVKEIILTAENTTDYGRDFQDDTGFEQVLKALADTVEKDHAWIRFLYTHPETITQPIIQAVKQHKNICSYYDVPVQHASSGILKKMGRPYTLEDLYALFKTIRAIDPDAALRTTIIVGFPGETQEDFETLMTFIKDIRFDHLGVFTYSDSQDLKSHLLKDHVCAEIAEKRHDLIMAEQAKISESVNERYVGKTFEVLVEESPEQGVYIGRTMFQAPEVDGMTFIYADKLEIGTFVKVRITDAFEYDIAGEIA</sequence>
<dbReference type="GO" id="GO:0103039">
    <property type="term" value="F:protein methylthiotransferase activity"/>
    <property type="evidence" value="ECO:0007669"/>
    <property type="project" value="UniProtKB-EC"/>
</dbReference>
<dbReference type="Proteomes" id="UP000199608">
    <property type="component" value="Unassembled WGS sequence"/>
</dbReference>
<dbReference type="GO" id="GO:0046872">
    <property type="term" value="F:metal ion binding"/>
    <property type="evidence" value="ECO:0007669"/>
    <property type="project" value="UniProtKB-KW"/>
</dbReference>
<dbReference type="EC" id="2.8.4.4" evidence="8"/>
<feature type="binding site" evidence="8">
    <location>
        <position position="156"/>
    </location>
    <ligand>
        <name>[4Fe-4S] cluster</name>
        <dbReference type="ChEBI" id="CHEBI:49883"/>
        <label>2</label>
        <note>4Fe-4S-S-AdoMet</note>
    </ligand>
</feature>
<dbReference type="AlphaFoldDB" id="A0A1H2IZQ0"/>
<comment type="catalytic activity">
    <reaction evidence="8">
        <text>L-aspartate(89)-[ribosomal protein uS12]-hydrogen + (sulfur carrier)-SH + AH2 + 2 S-adenosyl-L-methionine = 3-methylsulfanyl-L-aspartate(89)-[ribosomal protein uS12]-hydrogen + (sulfur carrier)-H + 5'-deoxyadenosine + L-methionine + A + S-adenosyl-L-homocysteine + 2 H(+)</text>
        <dbReference type="Rhea" id="RHEA:37087"/>
        <dbReference type="Rhea" id="RHEA-COMP:10460"/>
        <dbReference type="Rhea" id="RHEA-COMP:10461"/>
        <dbReference type="Rhea" id="RHEA-COMP:14737"/>
        <dbReference type="Rhea" id="RHEA-COMP:14739"/>
        <dbReference type="ChEBI" id="CHEBI:13193"/>
        <dbReference type="ChEBI" id="CHEBI:15378"/>
        <dbReference type="ChEBI" id="CHEBI:17319"/>
        <dbReference type="ChEBI" id="CHEBI:17499"/>
        <dbReference type="ChEBI" id="CHEBI:29917"/>
        <dbReference type="ChEBI" id="CHEBI:29961"/>
        <dbReference type="ChEBI" id="CHEBI:57844"/>
        <dbReference type="ChEBI" id="CHEBI:57856"/>
        <dbReference type="ChEBI" id="CHEBI:59789"/>
        <dbReference type="ChEBI" id="CHEBI:64428"/>
        <dbReference type="ChEBI" id="CHEBI:73599"/>
        <dbReference type="EC" id="2.8.4.4"/>
    </reaction>
</comment>
<dbReference type="GO" id="GO:0005829">
    <property type="term" value="C:cytosol"/>
    <property type="evidence" value="ECO:0007669"/>
    <property type="project" value="TreeGrafter"/>
</dbReference>
<dbReference type="Pfam" id="PF04055">
    <property type="entry name" value="Radical_SAM"/>
    <property type="match status" value="1"/>
</dbReference>
<dbReference type="Pfam" id="PF00919">
    <property type="entry name" value="UPF0004"/>
    <property type="match status" value="1"/>
</dbReference>
<dbReference type="InterPro" id="IPR005839">
    <property type="entry name" value="Methylthiotransferase"/>
</dbReference>
<dbReference type="HAMAP" id="MF_01865">
    <property type="entry name" value="MTTase_RimO"/>
    <property type="match status" value="1"/>
</dbReference>
<dbReference type="InterPro" id="IPR020612">
    <property type="entry name" value="Methylthiotransferase_CS"/>
</dbReference>
<keyword evidence="3 8" id="KW-0808">Transferase</keyword>
<evidence type="ECO:0000256" key="5">
    <source>
        <dbReference type="ARBA" id="ARBA00022723"/>
    </source>
</evidence>
<dbReference type="Gene3D" id="3.40.50.12160">
    <property type="entry name" value="Methylthiotransferase, N-terminal domain"/>
    <property type="match status" value="1"/>
</dbReference>
<evidence type="ECO:0000256" key="7">
    <source>
        <dbReference type="ARBA" id="ARBA00023014"/>
    </source>
</evidence>
<dbReference type="InterPro" id="IPR007197">
    <property type="entry name" value="rSAM"/>
</dbReference>
<comment type="cofactor">
    <cofactor evidence="8">
        <name>[4Fe-4S] cluster</name>
        <dbReference type="ChEBI" id="CHEBI:49883"/>
    </cofactor>
    <text evidence="8">Binds 2 [4Fe-4S] clusters. One cluster is coordinated with 3 cysteines and an exchangeable S-adenosyl-L-methionine.</text>
</comment>
<comment type="subcellular location">
    <subcellularLocation>
        <location evidence="8">Cytoplasm</location>
    </subcellularLocation>
</comment>
<feature type="binding site" evidence="8">
    <location>
        <position position="46"/>
    </location>
    <ligand>
        <name>[4Fe-4S] cluster</name>
        <dbReference type="ChEBI" id="CHEBI:49883"/>
        <label>1</label>
    </ligand>
</feature>
<dbReference type="NCBIfam" id="TIGR00089">
    <property type="entry name" value="MiaB/RimO family radical SAM methylthiotransferase"/>
    <property type="match status" value="1"/>
</dbReference>
<dbReference type="InterPro" id="IPR012340">
    <property type="entry name" value="NA-bd_OB-fold"/>
</dbReference>
<evidence type="ECO:0000313" key="12">
    <source>
        <dbReference type="EMBL" id="SDU49674.1"/>
    </source>
</evidence>
<dbReference type="InterPro" id="IPR038135">
    <property type="entry name" value="Methylthiotransferase_N_sf"/>
</dbReference>
<feature type="binding site" evidence="8">
    <location>
        <position position="10"/>
    </location>
    <ligand>
        <name>[4Fe-4S] cluster</name>
        <dbReference type="ChEBI" id="CHEBI:49883"/>
        <label>1</label>
    </ligand>
</feature>
<dbReference type="FunFam" id="3.80.30.20:FF:000001">
    <property type="entry name" value="tRNA-2-methylthio-N(6)-dimethylallyladenosine synthase 2"/>
    <property type="match status" value="1"/>
</dbReference>
<dbReference type="SFLD" id="SFLDG01061">
    <property type="entry name" value="methylthiotransferase"/>
    <property type="match status" value="1"/>
</dbReference>
<protein>
    <recommendedName>
        <fullName evidence="8">Ribosomal protein uS12 methylthiotransferase RimO</fullName>
        <shortName evidence="8">uS12 MTTase</shortName>
        <shortName evidence="8">uS12 methylthiotransferase</shortName>
        <ecNumber evidence="8">2.8.4.4</ecNumber>
    </recommendedName>
    <alternativeName>
        <fullName evidence="8">Ribosomal protein uS12 (aspartate-C(3))-methylthiotransferase</fullName>
    </alternativeName>
    <alternativeName>
        <fullName evidence="8">Ribosome maturation factor RimO</fullName>
    </alternativeName>
</protein>
<evidence type="ECO:0000256" key="2">
    <source>
        <dbReference type="ARBA" id="ARBA00022490"/>
    </source>
</evidence>
<accession>A0A1H2IZQ0</accession>
<dbReference type="GO" id="GO:0035599">
    <property type="term" value="F:aspartic acid methylthiotransferase activity"/>
    <property type="evidence" value="ECO:0007669"/>
    <property type="project" value="TreeGrafter"/>
</dbReference>
<dbReference type="CDD" id="cd01335">
    <property type="entry name" value="Radical_SAM"/>
    <property type="match status" value="1"/>
</dbReference>
<dbReference type="RefSeq" id="WP_092236303.1">
    <property type="nucleotide sequence ID" value="NZ_FNLL01000010.1"/>
</dbReference>
<feature type="domain" description="Radical SAM core" evidence="11">
    <location>
        <begin position="142"/>
        <end position="374"/>
    </location>
</feature>
<keyword evidence="7 8" id="KW-0411">Iron-sulfur</keyword>
<evidence type="ECO:0000259" key="9">
    <source>
        <dbReference type="PROSITE" id="PS50926"/>
    </source>
</evidence>
<feature type="domain" description="TRAM" evidence="9">
    <location>
        <begin position="377"/>
        <end position="442"/>
    </location>
</feature>
<dbReference type="PROSITE" id="PS50926">
    <property type="entry name" value="TRAM"/>
    <property type="match status" value="1"/>
</dbReference>
<keyword evidence="2 8" id="KW-0963">Cytoplasm</keyword>
<evidence type="ECO:0000256" key="3">
    <source>
        <dbReference type="ARBA" id="ARBA00022679"/>
    </source>
</evidence>
<dbReference type="InterPro" id="IPR013848">
    <property type="entry name" value="Methylthiotransferase_N"/>
</dbReference>
<dbReference type="SUPFAM" id="SSF102114">
    <property type="entry name" value="Radical SAM enzymes"/>
    <property type="match status" value="1"/>
</dbReference>
<dbReference type="SFLD" id="SFLDF00274">
    <property type="entry name" value="ribosomal_protein_S12_methylth"/>
    <property type="match status" value="1"/>
</dbReference>
<dbReference type="SFLD" id="SFLDS00029">
    <property type="entry name" value="Radical_SAM"/>
    <property type="match status" value="1"/>
</dbReference>
<keyword evidence="1 8" id="KW-0004">4Fe-4S</keyword>
<dbReference type="SMART" id="SM00729">
    <property type="entry name" value="Elp3"/>
    <property type="match status" value="1"/>
</dbReference>
<evidence type="ECO:0000313" key="13">
    <source>
        <dbReference type="Proteomes" id="UP000199608"/>
    </source>
</evidence>
<keyword evidence="6 8" id="KW-0408">Iron</keyword>
<dbReference type="PROSITE" id="PS51918">
    <property type="entry name" value="RADICAL_SAM"/>
    <property type="match status" value="1"/>
</dbReference>
<dbReference type="Gene3D" id="2.40.50.140">
    <property type="entry name" value="Nucleic acid-binding proteins"/>
    <property type="match status" value="1"/>
</dbReference>
<dbReference type="GO" id="GO:0051539">
    <property type="term" value="F:4 iron, 4 sulfur cluster binding"/>
    <property type="evidence" value="ECO:0007669"/>
    <property type="project" value="UniProtKB-UniRule"/>
</dbReference>
<dbReference type="PANTHER" id="PTHR43837:SF1">
    <property type="entry name" value="RIBOSOMAL PROTEIN US12 METHYLTHIOTRANSFERASE RIMO"/>
    <property type="match status" value="1"/>
</dbReference>
<dbReference type="PROSITE" id="PS51449">
    <property type="entry name" value="MTTASE_N"/>
    <property type="match status" value="1"/>
</dbReference>
<evidence type="ECO:0000256" key="8">
    <source>
        <dbReference type="HAMAP-Rule" id="MF_01865"/>
    </source>
</evidence>
<dbReference type="GO" id="GO:0006400">
    <property type="term" value="P:tRNA modification"/>
    <property type="evidence" value="ECO:0007669"/>
    <property type="project" value="InterPro"/>
</dbReference>
<keyword evidence="12" id="KW-0689">Ribosomal protein</keyword>
<dbReference type="GO" id="GO:0005840">
    <property type="term" value="C:ribosome"/>
    <property type="evidence" value="ECO:0007669"/>
    <property type="project" value="UniProtKB-KW"/>
</dbReference>
<evidence type="ECO:0000256" key="1">
    <source>
        <dbReference type="ARBA" id="ARBA00022485"/>
    </source>
</evidence>
<dbReference type="NCBIfam" id="TIGR01125">
    <property type="entry name" value="30S ribosomal protein S12 methylthiotransferase RimO"/>
    <property type="match status" value="1"/>
</dbReference>
<dbReference type="InterPro" id="IPR058240">
    <property type="entry name" value="rSAM_sf"/>
</dbReference>
<evidence type="ECO:0000259" key="10">
    <source>
        <dbReference type="PROSITE" id="PS51449"/>
    </source>
</evidence>
<name>A0A1H2IZQ0_9BACT</name>
<dbReference type="PANTHER" id="PTHR43837">
    <property type="entry name" value="RIBOSOMAL PROTEIN S12 METHYLTHIOTRANSFERASE RIMO"/>
    <property type="match status" value="1"/>
</dbReference>
<dbReference type="InterPro" id="IPR023404">
    <property type="entry name" value="rSAM_horseshoe"/>
</dbReference>
<dbReference type="Gene3D" id="3.80.30.20">
    <property type="entry name" value="tm_1862 like domain"/>
    <property type="match status" value="1"/>
</dbReference>
<evidence type="ECO:0000256" key="6">
    <source>
        <dbReference type="ARBA" id="ARBA00023004"/>
    </source>
</evidence>
<dbReference type="EMBL" id="FNLL01000010">
    <property type="protein sequence ID" value="SDU49674.1"/>
    <property type="molecule type" value="Genomic_DNA"/>
</dbReference>
<comment type="similarity">
    <text evidence="8">Belongs to the methylthiotransferase family. RimO subfamily.</text>
</comment>
<keyword evidence="12" id="KW-0687">Ribonucleoprotein</keyword>
<evidence type="ECO:0000256" key="4">
    <source>
        <dbReference type="ARBA" id="ARBA00022691"/>
    </source>
</evidence>
<feature type="domain" description="MTTase N-terminal" evidence="10">
    <location>
        <begin position="1"/>
        <end position="119"/>
    </location>
</feature>
<dbReference type="InterPro" id="IPR006638">
    <property type="entry name" value="Elp3/MiaA/NifB-like_rSAM"/>
</dbReference>
<keyword evidence="4 8" id="KW-0949">S-adenosyl-L-methionine</keyword>
<evidence type="ECO:0000259" key="11">
    <source>
        <dbReference type="PROSITE" id="PS51918"/>
    </source>
</evidence>
<feature type="binding site" evidence="8">
    <location>
        <position position="160"/>
    </location>
    <ligand>
        <name>[4Fe-4S] cluster</name>
        <dbReference type="ChEBI" id="CHEBI:49883"/>
        <label>2</label>
        <note>4Fe-4S-S-AdoMet</note>
    </ligand>
</feature>
<feature type="binding site" evidence="8">
    <location>
        <position position="163"/>
    </location>
    <ligand>
        <name>[4Fe-4S] cluster</name>
        <dbReference type="ChEBI" id="CHEBI:49883"/>
        <label>2</label>
        <note>4Fe-4S-S-AdoMet</note>
    </ligand>
</feature>
<feature type="binding site" evidence="8">
    <location>
        <position position="80"/>
    </location>
    <ligand>
        <name>[4Fe-4S] cluster</name>
        <dbReference type="ChEBI" id="CHEBI:49883"/>
        <label>1</label>
    </ligand>
</feature>
<reference evidence="13" key="1">
    <citation type="submission" date="2016-10" db="EMBL/GenBank/DDBJ databases">
        <authorList>
            <person name="Varghese N."/>
            <person name="Submissions S."/>
        </authorList>
    </citation>
    <scope>NUCLEOTIDE SEQUENCE [LARGE SCALE GENOMIC DNA]</scope>
    <source>
        <strain evidence="13">DSM 3384</strain>
    </source>
</reference>
<keyword evidence="13" id="KW-1185">Reference proteome</keyword>
<dbReference type="InterPro" id="IPR005840">
    <property type="entry name" value="Ribosomal_uS12_MeSTrfase_RimO"/>
</dbReference>
<organism evidence="12 13">
    <name type="scientific">Desulfobacula phenolica</name>
    <dbReference type="NCBI Taxonomy" id="90732"/>
    <lineage>
        <taxon>Bacteria</taxon>
        <taxon>Pseudomonadati</taxon>
        <taxon>Thermodesulfobacteriota</taxon>
        <taxon>Desulfobacteria</taxon>
        <taxon>Desulfobacterales</taxon>
        <taxon>Desulfobacteraceae</taxon>
        <taxon>Desulfobacula</taxon>
    </lineage>
</organism>
<gene>
    <name evidence="8" type="primary">rimO</name>
    <name evidence="12" type="ORF">SAMN04487931_11046</name>
</gene>
<proteinExistence type="inferred from homology"/>
<comment type="function">
    <text evidence="8">Catalyzes the methylthiolation of an aspartic acid residue of ribosomal protein uS12.</text>
</comment>
<dbReference type="Pfam" id="PF18693">
    <property type="entry name" value="TRAM_2"/>
    <property type="match status" value="1"/>
</dbReference>